<dbReference type="RefSeq" id="WP_190764414.1">
    <property type="nucleotide sequence ID" value="NZ_JACXLD010000004.1"/>
</dbReference>
<comment type="caution">
    <text evidence="1">The sequence shown here is derived from an EMBL/GenBank/DDBJ whole genome shotgun (WGS) entry which is preliminary data.</text>
</comment>
<gene>
    <name evidence="1" type="ORF">IB286_08220</name>
</gene>
<evidence type="ECO:0000313" key="2">
    <source>
        <dbReference type="Proteomes" id="UP000610558"/>
    </source>
</evidence>
<dbReference type="Pfam" id="PF10698">
    <property type="entry name" value="DUF2505"/>
    <property type="match status" value="1"/>
</dbReference>
<evidence type="ECO:0000313" key="1">
    <source>
        <dbReference type="EMBL" id="MBD2858996.1"/>
    </source>
</evidence>
<dbReference type="InterPro" id="IPR019639">
    <property type="entry name" value="DUF2505"/>
</dbReference>
<proteinExistence type="predicted"/>
<dbReference type="EMBL" id="JACXLD010000004">
    <property type="protein sequence ID" value="MBD2858996.1"/>
    <property type="molecule type" value="Genomic_DNA"/>
</dbReference>
<accession>A0A927C3B2</accession>
<reference evidence="1" key="1">
    <citation type="submission" date="2020-09" db="EMBL/GenBank/DDBJ databases">
        <authorList>
            <person name="Yoon J.-W."/>
        </authorList>
    </citation>
    <scope>NUCLEOTIDE SEQUENCE</scope>
    <source>
        <strain evidence="1">KMU-158</strain>
    </source>
</reference>
<protein>
    <submittedName>
        <fullName evidence="1">DUF2505 domain-containing protein</fullName>
    </submittedName>
</protein>
<keyword evidence="2" id="KW-1185">Reference proteome</keyword>
<dbReference type="Proteomes" id="UP000610558">
    <property type="component" value="Unassembled WGS sequence"/>
</dbReference>
<name>A0A927C3B2_9GAMM</name>
<organism evidence="1 2">
    <name type="scientific">Spongiibacter pelagi</name>
    <dbReference type="NCBI Taxonomy" id="2760804"/>
    <lineage>
        <taxon>Bacteria</taxon>
        <taxon>Pseudomonadati</taxon>
        <taxon>Pseudomonadota</taxon>
        <taxon>Gammaproteobacteria</taxon>
        <taxon>Cellvibrionales</taxon>
        <taxon>Spongiibacteraceae</taxon>
        <taxon>Spongiibacter</taxon>
    </lineage>
</organism>
<dbReference type="AlphaFoldDB" id="A0A927C3B2"/>
<sequence length="157" mass="17578">MSVRFTFNHDIDTVAEKLFDPDFRVDRAIGLGEHSADCEMEGDEDSVSMVMNRELERELPAILAKVFNARQTMRFEESWERSGDGWQGKVNIQAEGQPIVITADYSLVPKGKGCEYTATHYCKAKIPLIGGKIEKFVLSLTDGDAEKELQYLADALA</sequence>